<proteinExistence type="predicted"/>
<accession>A0A1T1DJ68</accession>
<dbReference type="EMBL" id="MVIT01000073">
    <property type="protein sequence ID" value="OOV40904.1"/>
    <property type="molecule type" value="Genomic_DNA"/>
</dbReference>
<dbReference type="AlphaFoldDB" id="A0A1T1DJ68"/>
<keyword evidence="1" id="KW-1133">Transmembrane helix</keyword>
<organism evidence="2 3">
    <name type="scientific">Leptospira kirschneri serovar Pomona</name>
    <dbReference type="NCBI Taxonomy" id="561005"/>
    <lineage>
        <taxon>Bacteria</taxon>
        <taxon>Pseudomonadati</taxon>
        <taxon>Spirochaetota</taxon>
        <taxon>Spirochaetia</taxon>
        <taxon>Leptospirales</taxon>
        <taxon>Leptospiraceae</taxon>
        <taxon>Leptospira</taxon>
    </lineage>
</organism>
<evidence type="ECO:0000313" key="2">
    <source>
        <dbReference type="EMBL" id="OOV40904.1"/>
    </source>
</evidence>
<protein>
    <recommendedName>
        <fullName evidence="4">Tetratricopeptide repeat protein</fullName>
    </recommendedName>
</protein>
<gene>
    <name evidence="2" type="ORF">B1J93_14530</name>
</gene>
<dbReference type="RefSeq" id="WP_082293268.1">
    <property type="nucleotide sequence ID" value="NZ_MVIT01000073.1"/>
</dbReference>
<dbReference type="Proteomes" id="UP000191008">
    <property type="component" value="Unassembled WGS sequence"/>
</dbReference>
<evidence type="ECO:0008006" key="4">
    <source>
        <dbReference type="Google" id="ProtNLM"/>
    </source>
</evidence>
<name>A0A1T1DJ68_9LEPT</name>
<comment type="caution">
    <text evidence="2">The sequence shown here is derived from an EMBL/GenBank/DDBJ whole genome shotgun (WGS) entry which is preliminary data.</text>
</comment>
<evidence type="ECO:0000313" key="3">
    <source>
        <dbReference type="Proteomes" id="UP000191008"/>
    </source>
</evidence>
<reference evidence="2 3" key="1">
    <citation type="submission" date="2017-02" db="EMBL/GenBank/DDBJ databases">
        <title>Comparative genomic analysis of Brazilian Leptospira kirschneri strains of different serogroups.</title>
        <authorList>
            <person name="Moreno L.Z."/>
            <person name="Miraglia F."/>
            <person name="Kremer F.S."/>
            <person name="Eslabao M.R."/>
            <person name="Lilenbaum W."/>
            <person name="Dellagostin O.A."/>
            <person name="Moreno A.M."/>
        </authorList>
    </citation>
    <scope>NUCLEOTIDE SEQUENCE [LARGE SCALE GENOMIC DNA]</scope>
    <source>
        <strain evidence="2 3">M110/06</strain>
    </source>
</reference>
<evidence type="ECO:0000256" key="1">
    <source>
        <dbReference type="SAM" id="Phobius"/>
    </source>
</evidence>
<keyword evidence="1" id="KW-0812">Transmembrane</keyword>
<sequence length="335" mass="38108">MLYQSGLKSYKKKTSYKPYIFIALLLILSGTGFFFRQGIKNLFAGDRKILLEKERKNIQQQIRSGVLEEGSVKNFQNAAKDYVHANPSDELGYFYIALGNYNSFLLNGFSFDSGTLIKLAYSGFNDFLKEDGSYLPILEEMYRNALRAKAIDPSMNENPDNEVMIAFGETVKQHLSRKSLTQLLNSIPYDKISSEFKTAYIWISILGASLSGDTDFLKRNLASTESSQSILLTEREANFLTGLSEFGAGQYVSSLNLIRKVRNENEDFITTGSWILEAKIFRLQNLHSKSISILEELYPKSEDRREEILKLVKEIIEEKPTLKTKLNLESTATNQ</sequence>
<keyword evidence="1" id="KW-0472">Membrane</keyword>
<feature type="transmembrane region" description="Helical" evidence="1">
    <location>
        <begin position="20"/>
        <end position="39"/>
    </location>
</feature>